<protein>
    <submittedName>
        <fullName evidence="1">Uncharacterized protein</fullName>
    </submittedName>
</protein>
<dbReference type="Proteomes" id="UP001597314">
    <property type="component" value="Unassembled WGS sequence"/>
</dbReference>
<comment type="caution">
    <text evidence="1">The sequence shown here is derived from an EMBL/GenBank/DDBJ whole genome shotgun (WGS) entry which is preliminary data.</text>
</comment>
<evidence type="ECO:0000313" key="2">
    <source>
        <dbReference type="Proteomes" id="UP001597314"/>
    </source>
</evidence>
<reference evidence="2" key="1">
    <citation type="journal article" date="2019" name="Int. J. Syst. Evol. Microbiol.">
        <title>The Global Catalogue of Microorganisms (GCM) 10K type strain sequencing project: providing services to taxonomists for standard genome sequencing and annotation.</title>
        <authorList>
            <consortium name="The Broad Institute Genomics Platform"/>
            <consortium name="The Broad Institute Genome Sequencing Center for Infectious Disease"/>
            <person name="Wu L."/>
            <person name="Ma J."/>
        </authorList>
    </citation>
    <scope>NUCLEOTIDE SEQUENCE [LARGE SCALE GENOMIC DNA]</scope>
    <source>
        <strain evidence="2">CGMCC 1.6774</strain>
    </source>
</reference>
<dbReference type="RefSeq" id="WP_378479105.1">
    <property type="nucleotide sequence ID" value="NZ_JBHUIW010000022.1"/>
</dbReference>
<organism evidence="1 2">
    <name type="scientific">Rhodoplanes azumiensis</name>
    <dbReference type="NCBI Taxonomy" id="1897628"/>
    <lineage>
        <taxon>Bacteria</taxon>
        <taxon>Pseudomonadati</taxon>
        <taxon>Pseudomonadota</taxon>
        <taxon>Alphaproteobacteria</taxon>
        <taxon>Hyphomicrobiales</taxon>
        <taxon>Nitrobacteraceae</taxon>
        <taxon>Rhodoplanes</taxon>
    </lineage>
</organism>
<gene>
    <name evidence="1" type="ORF">ACFSOX_17520</name>
</gene>
<proteinExistence type="predicted"/>
<name>A0ABW5ALZ3_9BRAD</name>
<keyword evidence="2" id="KW-1185">Reference proteome</keyword>
<sequence>MQARDLEKLATDVVNAAAWRHPLAGLSTEAIQSWIAGNRIDPHAMLADLVYRVSEILGIPHEQDVSPEERVALAGELRTLLMTIDAEISSASDRG</sequence>
<accession>A0ABW5ALZ3</accession>
<dbReference type="EMBL" id="JBHUIW010000022">
    <property type="protein sequence ID" value="MFD2183958.1"/>
    <property type="molecule type" value="Genomic_DNA"/>
</dbReference>
<evidence type="ECO:0000313" key="1">
    <source>
        <dbReference type="EMBL" id="MFD2183958.1"/>
    </source>
</evidence>